<dbReference type="NCBIfam" id="TIGR03178">
    <property type="entry name" value="allantoinase"/>
    <property type="match status" value="1"/>
</dbReference>
<dbReference type="GO" id="GO:0004038">
    <property type="term" value="F:allantoinase activity"/>
    <property type="evidence" value="ECO:0007669"/>
    <property type="project" value="UniProtKB-EC"/>
</dbReference>
<keyword evidence="7" id="KW-0659">Purine metabolism</keyword>
<dbReference type="InterPro" id="IPR018020">
    <property type="entry name" value="OHCU_decarboxylase"/>
</dbReference>
<dbReference type="GO" id="GO:0008270">
    <property type="term" value="F:zinc ion binding"/>
    <property type="evidence" value="ECO:0007669"/>
    <property type="project" value="InterPro"/>
</dbReference>
<evidence type="ECO:0000256" key="3">
    <source>
        <dbReference type="ARBA" id="ARBA00004968"/>
    </source>
</evidence>
<dbReference type="InterPro" id="IPR017593">
    <property type="entry name" value="Allantoinase"/>
</dbReference>
<accession>A0A8J4Q355</accession>
<keyword evidence="14" id="KW-1185">Reference proteome</keyword>
<dbReference type="SUPFAM" id="SSF158694">
    <property type="entry name" value="UraD-Like"/>
    <property type="match status" value="1"/>
</dbReference>
<comment type="catalytic activity">
    <reaction evidence="1">
        <text>(S)-allantoin + H2O = allantoate + H(+)</text>
        <dbReference type="Rhea" id="RHEA:17029"/>
        <dbReference type="ChEBI" id="CHEBI:15377"/>
        <dbReference type="ChEBI" id="CHEBI:15378"/>
        <dbReference type="ChEBI" id="CHEBI:15678"/>
        <dbReference type="ChEBI" id="CHEBI:17536"/>
        <dbReference type="EC" id="3.5.2.5"/>
    </reaction>
</comment>
<evidence type="ECO:0000256" key="8">
    <source>
        <dbReference type="ARBA" id="ARBA00022723"/>
    </source>
</evidence>
<name>A0A8J4Q355_9MYCE</name>
<dbReference type="FunFam" id="3.20.20.140:FF:000122">
    <property type="entry name" value="Probable allantoinase 2"/>
    <property type="match status" value="1"/>
</dbReference>
<protein>
    <recommendedName>
        <fullName evidence="6">allantoinase</fullName>
        <ecNumber evidence="6">3.5.2.5</ecNumber>
    </recommendedName>
</protein>
<comment type="similarity">
    <text evidence="4">Belongs to the metallo-dependent hydrolases superfamily. Allantoinase family.</text>
</comment>
<comment type="caution">
    <text evidence="13">The sequence shown here is derived from an EMBL/GenBank/DDBJ whole genome shotgun (WGS) entry which is preliminary data.</text>
</comment>
<proteinExistence type="inferred from homology"/>
<dbReference type="Pfam" id="PF09349">
    <property type="entry name" value="OHCU_decarbox"/>
    <property type="match status" value="1"/>
</dbReference>
<dbReference type="OrthoDB" id="16559at2759"/>
<dbReference type="GO" id="GO:0000256">
    <property type="term" value="P:allantoin catabolic process"/>
    <property type="evidence" value="ECO:0007669"/>
    <property type="project" value="UniProtKB-UniPathway"/>
</dbReference>
<comment type="cofactor">
    <cofactor evidence="2">
        <name>Zn(2+)</name>
        <dbReference type="ChEBI" id="CHEBI:29105"/>
    </cofactor>
</comment>
<dbReference type="SUPFAM" id="SSF51556">
    <property type="entry name" value="Metallo-dependent hydrolases"/>
    <property type="match status" value="1"/>
</dbReference>
<feature type="domain" description="Amidohydrolase-related" evidence="11">
    <location>
        <begin position="61"/>
        <end position="425"/>
    </location>
</feature>
<dbReference type="PROSITE" id="PS00482">
    <property type="entry name" value="DIHYDROOROTASE_1"/>
    <property type="match status" value="1"/>
</dbReference>
<reference evidence="13" key="1">
    <citation type="submission" date="2020-01" db="EMBL/GenBank/DDBJ databases">
        <title>Development of genomics and gene disruption for Polysphondylium violaceum indicates a role for the polyketide synthase stlB in stalk morphogenesis.</title>
        <authorList>
            <person name="Narita B."/>
            <person name="Kawabe Y."/>
            <person name="Kin K."/>
            <person name="Saito T."/>
            <person name="Gibbs R."/>
            <person name="Kuspa A."/>
            <person name="Muzny D."/>
            <person name="Queller D."/>
            <person name="Richards S."/>
            <person name="Strassman J."/>
            <person name="Sucgang R."/>
            <person name="Worley K."/>
            <person name="Schaap P."/>
        </authorList>
    </citation>
    <scope>NUCLEOTIDE SEQUENCE</scope>
    <source>
        <strain evidence="13">QSvi11</strain>
    </source>
</reference>
<dbReference type="InterPro" id="IPR011059">
    <property type="entry name" value="Metal-dep_hydrolase_composite"/>
</dbReference>
<dbReference type="InterPro" id="IPR002195">
    <property type="entry name" value="Dihydroorotase_CS"/>
</dbReference>
<keyword evidence="10" id="KW-0862">Zinc</keyword>
<dbReference type="EMBL" id="AJWJ01000014">
    <property type="protein sequence ID" value="KAF2077989.1"/>
    <property type="molecule type" value="Genomic_DNA"/>
</dbReference>
<dbReference type="PANTHER" id="PTHR43668:SF2">
    <property type="entry name" value="ALLANTOINASE"/>
    <property type="match status" value="1"/>
</dbReference>
<dbReference type="InterPro" id="IPR032466">
    <property type="entry name" value="Metal_Hydrolase"/>
</dbReference>
<comment type="pathway">
    <text evidence="3">Nitrogen metabolism; (S)-allantoin degradation; allantoate from (S)-allantoin: step 1/1.</text>
</comment>
<evidence type="ECO:0000313" key="14">
    <source>
        <dbReference type="Proteomes" id="UP000695562"/>
    </source>
</evidence>
<evidence type="ECO:0000256" key="5">
    <source>
        <dbReference type="ARBA" id="ARBA00011881"/>
    </source>
</evidence>
<dbReference type="Pfam" id="PF01979">
    <property type="entry name" value="Amidohydro_1"/>
    <property type="match status" value="1"/>
</dbReference>
<dbReference type="GO" id="GO:0006145">
    <property type="term" value="P:purine nucleobase catabolic process"/>
    <property type="evidence" value="ECO:0007669"/>
    <property type="project" value="TreeGrafter"/>
</dbReference>
<evidence type="ECO:0000256" key="9">
    <source>
        <dbReference type="ARBA" id="ARBA00022801"/>
    </source>
</evidence>
<evidence type="ECO:0000259" key="11">
    <source>
        <dbReference type="Pfam" id="PF01979"/>
    </source>
</evidence>
<feature type="domain" description="Oxo-4-hydroxy-4-carboxy-5-ureidoimidazoline decarboxylase" evidence="12">
    <location>
        <begin position="486"/>
        <end position="646"/>
    </location>
</feature>
<dbReference type="EC" id="3.5.2.5" evidence="6"/>
<comment type="subunit">
    <text evidence="5">Homotetramer.</text>
</comment>
<gene>
    <name evidence="13" type="ORF">CYY_000713</name>
</gene>
<evidence type="ECO:0000259" key="12">
    <source>
        <dbReference type="Pfam" id="PF09349"/>
    </source>
</evidence>
<dbReference type="PANTHER" id="PTHR43668">
    <property type="entry name" value="ALLANTOINASE"/>
    <property type="match status" value="1"/>
</dbReference>
<dbReference type="InterPro" id="IPR050138">
    <property type="entry name" value="DHOase/Allantoinase_Hydrolase"/>
</dbReference>
<dbReference type="AlphaFoldDB" id="A0A8J4Q355"/>
<evidence type="ECO:0000256" key="1">
    <source>
        <dbReference type="ARBA" id="ARBA00001756"/>
    </source>
</evidence>
<evidence type="ECO:0000256" key="10">
    <source>
        <dbReference type="ARBA" id="ARBA00022833"/>
    </source>
</evidence>
<evidence type="ECO:0000256" key="4">
    <source>
        <dbReference type="ARBA" id="ARBA00010368"/>
    </source>
</evidence>
<organism evidence="13 14">
    <name type="scientific">Polysphondylium violaceum</name>
    <dbReference type="NCBI Taxonomy" id="133409"/>
    <lineage>
        <taxon>Eukaryota</taxon>
        <taxon>Amoebozoa</taxon>
        <taxon>Evosea</taxon>
        <taxon>Eumycetozoa</taxon>
        <taxon>Dictyostelia</taxon>
        <taxon>Dictyosteliales</taxon>
        <taxon>Dictyosteliaceae</taxon>
        <taxon>Polysphondylium</taxon>
    </lineage>
</organism>
<sequence length="650" mass="72596">MIYSEPTKVIRGTKVVIDGKIQPATLIIKDGVLVDIKDYDFELPADWVVLADYDENSEMVIMGGLVDSHVHVNEPGRTEWEGFVTATSAAAAGGVTTIIDMPLNSAPVTTSYENLLAKIESMQGKLRVDVGLLGGIIPNNAHEINRMVRDGGVVGFKSFLVHSGIDEFPHVGEADIQMAMTYMSDLKEDGVVMMFHAEIGEPIDEACERLKQENADPKEYNTFLQSRPRESENIAIDRIIDLSKKNNVNTHIVHLSSSDAIQALHQAAHDGVPITAETTFHYLFFESENVPYGNTLYKCCPPVRESENKDLLWKALEKGDINIVVSDHSPCTVNLKLLDEGDFMKAWGGICSLQLGLSIVWTEAKKRDIPLTKLSEWMCDAPAKLVNINDQKGSIKIGRDADFVIWNPNHKYTVSQETMMVKNKFSPYNRFELYGRVHQTILRGNLIYTDGDQSVDQILGKRVVPTRIHTRPTYPEPYLPNIQLLNSLDKKSFSDCLSLLFEPAPPLADRLYSSRPFTSFKDLVDQATSIIAKLAADEQLEVINAHPRIGVNANDIKQISSLSFKEQGCDKDGADISAVDEIYAALDELNQKYESKYGFKFVTFVNGRSKSDIIPIFKERLESSTKEKELSLGLSEMMLIANSRLNKLCQ</sequence>
<keyword evidence="8" id="KW-0479">Metal-binding</keyword>
<dbReference type="SUPFAM" id="SSF51338">
    <property type="entry name" value="Composite domain of metallo-dependent hydrolases"/>
    <property type="match status" value="1"/>
</dbReference>
<dbReference type="GO" id="GO:0005737">
    <property type="term" value="C:cytoplasm"/>
    <property type="evidence" value="ECO:0007669"/>
    <property type="project" value="TreeGrafter"/>
</dbReference>
<evidence type="ECO:0000256" key="7">
    <source>
        <dbReference type="ARBA" id="ARBA00022631"/>
    </source>
</evidence>
<dbReference type="Proteomes" id="UP000695562">
    <property type="component" value="Unassembled WGS sequence"/>
</dbReference>
<dbReference type="Gene3D" id="1.10.3330.10">
    <property type="entry name" value="Oxo-4-hydroxy-4-carboxy-5-ureidoimidazoline decarboxylase"/>
    <property type="match status" value="1"/>
</dbReference>
<keyword evidence="9" id="KW-0378">Hydrolase</keyword>
<evidence type="ECO:0000313" key="13">
    <source>
        <dbReference type="EMBL" id="KAF2077989.1"/>
    </source>
</evidence>
<dbReference type="InterPro" id="IPR006680">
    <property type="entry name" value="Amidohydro-rel"/>
</dbReference>
<dbReference type="GO" id="GO:0050897">
    <property type="term" value="F:cobalt ion binding"/>
    <property type="evidence" value="ECO:0007669"/>
    <property type="project" value="InterPro"/>
</dbReference>
<evidence type="ECO:0000256" key="2">
    <source>
        <dbReference type="ARBA" id="ARBA00001947"/>
    </source>
</evidence>
<evidence type="ECO:0000256" key="6">
    <source>
        <dbReference type="ARBA" id="ARBA00012863"/>
    </source>
</evidence>
<dbReference type="UniPathway" id="UPA00395">
    <property type="reaction ID" value="UER00653"/>
</dbReference>
<dbReference type="InterPro" id="IPR036778">
    <property type="entry name" value="OHCU_decarboxylase_sf"/>
</dbReference>
<dbReference type="Gene3D" id="3.20.20.140">
    <property type="entry name" value="Metal-dependent hydrolases"/>
    <property type="match status" value="1"/>
</dbReference>